<evidence type="ECO:0000256" key="1">
    <source>
        <dbReference type="ARBA" id="ARBA00005416"/>
    </source>
</evidence>
<gene>
    <name evidence="5" type="ORF">Cni_G08372</name>
</gene>
<evidence type="ECO:0000256" key="4">
    <source>
        <dbReference type="SAM" id="MobiDB-lite"/>
    </source>
</evidence>
<organism evidence="5 6">
    <name type="scientific">Canna indica</name>
    <name type="common">Indian-shot</name>
    <dbReference type="NCBI Taxonomy" id="4628"/>
    <lineage>
        <taxon>Eukaryota</taxon>
        <taxon>Viridiplantae</taxon>
        <taxon>Streptophyta</taxon>
        <taxon>Embryophyta</taxon>
        <taxon>Tracheophyta</taxon>
        <taxon>Spermatophyta</taxon>
        <taxon>Magnoliopsida</taxon>
        <taxon>Liliopsida</taxon>
        <taxon>Zingiberales</taxon>
        <taxon>Cannaceae</taxon>
        <taxon>Canna</taxon>
    </lineage>
</organism>
<feature type="region of interest" description="Disordered" evidence="4">
    <location>
        <begin position="26"/>
        <end position="73"/>
    </location>
</feature>
<dbReference type="Proteomes" id="UP001327560">
    <property type="component" value="Chromosome 2"/>
</dbReference>
<evidence type="ECO:0000313" key="5">
    <source>
        <dbReference type="EMBL" id="WOK99660.1"/>
    </source>
</evidence>
<dbReference type="GO" id="GO:0030154">
    <property type="term" value="P:cell differentiation"/>
    <property type="evidence" value="ECO:0007669"/>
    <property type="project" value="UniProtKB-KW"/>
</dbReference>
<comment type="similarity">
    <text evidence="1">Belongs to the CLV3/ESR signal peptide family.</text>
</comment>
<evidence type="ECO:0000256" key="2">
    <source>
        <dbReference type="ARBA" id="ARBA00022473"/>
    </source>
</evidence>
<dbReference type="InterPro" id="IPR039618">
    <property type="entry name" value="CLE9-13"/>
</dbReference>
<keyword evidence="3" id="KW-0221">Differentiation</keyword>
<dbReference type="EMBL" id="CP136891">
    <property type="protein sequence ID" value="WOK99660.1"/>
    <property type="molecule type" value="Genomic_DNA"/>
</dbReference>
<reference evidence="5 6" key="1">
    <citation type="submission" date="2023-10" db="EMBL/GenBank/DDBJ databases">
        <title>Chromosome-scale genome assembly provides insights into flower coloration mechanisms of Canna indica.</title>
        <authorList>
            <person name="Li C."/>
        </authorList>
    </citation>
    <scope>NUCLEOTIDE SEQUENCE [LARGE SCALE GENOMIC DNA]</scope>
    <source>
        <tissue evidence="5">Flower</tissue>
    </source>
</reference>
<dbReference type="AlphaFoldDB" id="A0AAQ3Q5Q1"/>
<evidence type="ECO:0000313" key="6">
    <source>
        <dbReference type="Proteomes" id="UP001327560"/>
    </source>
</evidence>
<keyword evidence="6" id="KW-1185">Reference proteome</keyword>
<keyword evidence="2" id="KW-0217">Developmental protein</keyword>
<accession>A0AAQ3Q5Q1</accession>
<dbReference type="PANTHER" id="PTHR34359">
    <property type="entry name" value="CLAVATA3/ESR (CLE)-RELATED PROTEIN 10"/>
    <property type="match status" value="1"/>
</dbReference>
<feature type="compositionally biased region" description="Basic and acidic residues" evidence="4">
    <location>
        <begin position="53"/>
        <end position="63"/>
    </location>
</feature>
<evidence type="ECO:0000256" key="3">
    <source>
        <dbReference type="ARBA" id="ARBA00022782"/>
    </source>
</evidence>
<name>A0AAQ3Q5Q1_9LILI</name>
<proteinExistence type="inferred from homology"/>
<protein>
    <submittedName>
        <fullName evidence="5">Uncharacterized protein</fullName>
    </submittedName>
</protein>
<sequence length="73" mass="8094">MEETWIHLSEASSSAESLPVHFRGRHHHHRAMSPSLLHGPRPPPVPAAVGDEIDPRYGVEKRLVPTGPNPLHN</sequence>
<dbReference type="PANTHER" id="PTHR34359:SF5">
    <property type="entry name" value="CLAVATA3_ESR (CLE)-RELATED PROTEIN 9"/>
    <property type="match status" value="1"/>
</dbReference>